<dbReference type="EMBL" id="JABSTU010000002">
    <property type="protein sequence ID" value="KAH8036825.1"/>
    <property type="molecule type" value="Genomic_DNA"/>
</dbReference>
<organism evidence="5 6">
    <name type="scientific">Rhipicephalus microplus</name>
    <name type="common">Cattle tick</name>
    <name type="synonym">Boophilus microplus</name>
    <dbReference type="NCBI Taxonomy" id="6941"/>
    <lineage>
        <taxon>Eukaryota</taxon>
        <taxon>Metazoa</taxon>
        <taxon>Ecdysozoa</taxon>
        <taxon>Arthropoda</taxon>
        <taxon>Chelicerata</taxon>
        <taxon>Arachnida</taxon>
        <taxon>Acari</taxon>
        <taxon>Parasitiformes</taxon>
        <taxon>Ixodida</taxon>
        <taxon>Ixodoidea</taxon>
        <taxon>Ixodidae</taxon>
        <taxon>Rhipicephalinae</taxon>
        <taxon>Rhipicephalus</taxon>
        <taxon>Boophilus</taxon>
    </lineage>
</organism>
<reference evidence="5" key="2">
    <citation type="submission" date="2021-09" db="EMBL/GenBank/DDBJ databases">
        <authorList>
            <person name="Jia N."/>
            <person name="Wang J."/>
            <person name="Shi W."/>
            <person name="Du L."/>
            <person name="Sun Y."/>
            <person name="Zhan W."/>
            <person name="Jiang J."/>
            <person name="Wang Q."/>
            <person name="Zhang B."/>
            <person name="Ji P."/>
            <person name="Sakyi L.B."/>
            <person name="Cui X."/>
            <person name="Yuan T."/>
            <person name="Jiang B."/>
            <person name="Yang W."/>
            <person name="Lam T.T.-Y."/>
            <person name="Chang Q."/>
            <person name="Ding S."/>
            <person name="Wang X."/>
            <person name="Zhu J."/>
            <person name="Ruan X."/>
            <person name="Zhao L."/>
            <person name="Wei J."/>
            <person name="Que T."/>
            <person name="Du C."/>
            <person name="Cheng J."/>
            <person name="Dai P."/>
            <person name="Han X."/>
            <person name="Huang E."/>
            <person name="Gao Y."/>
            <person name="Liu J."/>
            <person name="Shao H."/>
            <person name="Ye R."/>
            <person name="Li L."/>
            <person name="Wei W."/>
            <person name="Wang X."/>
            <person name="Wang C."/>
            <person name="Huo Q."/>
            <person name="Li W."/>
            <person name="Guo W."/>
            <person name="Chen H."/>
            <person name="Chen S."/>
            <person name="Zhou L."/>
            <person name="Zhou L."/>
            <person name="Ni X."/>
            <person name="Tian J."/>
            <person name="Zhou Y."/>
            <person name="Sheng Y."/>
            <person name="Liu T."/>
            <person name="Pan Y."/>
            <person name="Xia L."/>
            <person name="Li J."/>
            <person name="Zhao F."/>
            <person name="Cao W."/>
        </authorList>
    </citation>
    <scope>NUCLEOTIDE SEQUENCE</scope>
    <source>
        <strain evidence="5">Rmic-2018</strain>
        <tissue evidence="5">Larvae</tissue>
    </source>
</reference>
<reference evidence="5" key="1">
    <citation type="journal article" date="2020" name="Cell">
        <title>Large-Scale Comparative Analyses of Tick Genomes Elucidate Their Genetic Diversity and Vector Capacities.</title>
        <authorList>
            <consortium name="Tick Genome and Microbiome Consortium (TIGMIC)"/>
            <person name="Jia N."/>
            <person name="Wang J."/>
            <person name="Shi W."/>
            <person name="Du L."/>
            <person name="Sun Y."/>
            <person name="Zhan W."/>
            <person name="Jiang J.F."/>
            <person name="Wang Q."/>
            <person name="Zhang B."/>
            <person name="Ji P."/>
            <person name="Bell-Sakyi L."/>
            <person name="Cui X.M."/>
            <person name="Yuan T.T."/>
            <person name="Jiang B.G."/>
            <person name="Yang W.F."/>
            <person name="Lam T.T."/>
            <person name="Chang Q.C."/>
            <person name="Ding S.J."/>
            <person name="Wang X.J."/>
            <person name="Zhu J.G."/>
            <person name="Ruan X.D."/>
            <person name="Zhao L."/>
            <person name="Wei J.T."/>
            <person name="Ye R.Z."/>
            <person name="Que T.C."/>
            <person name="Du C.H."/>
            <person name="Zhou Y.H."/>
            <person name="Cheng J.X."/>
            <person name="Dai P.F."/>
            <person name="Guo W.B."/>
            <person name="Han X.H."/>
            <person name="Huang E.J."/>
            <person name="Li L.F."/>
            <person name="Wei W."/>
            <person name="Gao Y.C."/>
            <person name="Liu J.Z."/>
            <person name="Shao H.Z."/>
            <person name="Wang X."/>
            <person name="Wang C.C."/>
            <person name="Yang T.C."/>
            <person name="Huo Q.B."/>
            <person name="Li W."/>
            <person name="Chen H.Y."/>
            <person name="Chen S.E."/>
            <person name="Zhou L.G."/>
            <person name="Ni X.B."/>
            <person name="Tian J.H."/>
            <person name="Sheng Y."/>
            <person name="Liu T."/>
            <person name="Pan Y.S."/>
            <person name="Xia L.Y."/>
            <person name="Li J."/>
            <person name="Zhao F."/>
            <person name="Cao W.C."/>
        </authorList>
    </citation>
    <scope>NUCLEOTIDE SEQUENCE</scope>
    <source>
        <strain evidence="5">Rmic-2018</strain>
    </source>
</reference>
<dbReference type="AlphaFoldDB" id="A0A9J6ER05"/>
<gene>
    <name evidence="5" type="ORF">HPB51_006094</name>
</gene>
<proteinExistence type="predicted"/>
<evidence type="ECO:0000313" key="5">
    <source>
        <dbReference type="EMBL" id="KAH8036825.1"/>
    </source>
</evidence>
<feature type="coiled-coil region" evidence="2">
    <location>
        <begin position="218"/>
        <end position="252"/>
    </location>
</feature>
<feature type="compositionally biased region" description="Polar residues" evidence="3">
    <location>
        <begin position="125"/>
        <end position="141"/>
    </location>
</feature>
<evidence type="ECO:0000256" key="1">
    <source>
        <dbReference type="PROSITE-ProRule" id="PRU00047"/>
    </source>
</evidence>
<dbReference type="InterPro" id="IPR036875">
    <property type="entry name" value="Znf_CCHC_sf"/>
</dbReference>
<dbReference type="PROSITE" id="PS50158">
    <property type="entry name" value="ZF_CCHC"/>
    <property type="match status" value="1"/>
</dbReference>
<evidence type="ECO:0000259" key="4">
    <source>
        <dbReference type="PROSITE" id="PS50158"/>
    </source>
</evidence>
<accession>A0A9J6ER05</accession>
<keyword evidence="1" id="KW-0479">Metal-binding</keyword>
<comment type="caution">
    <text evidence="5">The sequence shown here is derived from an EMBL/GenBank/DDBJ whole genome shotgun (WGS) entry which is preliminary data.</text>
</comment>
<dbReference type="GO" id="GO:0008270">
    <property type="term" value="F:zinc ion binding"/>
    <property type="evidence" value="ECO:0007669"/>
    <property type="project" value="UniProtKB-KW"/>
</dbReference>
<keyword evidence="1" id="KW-0863">Zinc-finger</keyword>
<name>A0A9J6ER05_RHIMP</name>
<dbReference type="Pfam" id="PF00098">
    <property type="entry name" value="zf-CCHC"/>
    <property type="match status" value="1"/>
</dbReference>
<feature type="compositionally biased region" description="Basic residues" evidence="3">
    <location>
        <begin position="148"/>
        <end position="180"/>
    </location>
</feature>
<sequence>MEVHRIKETTTVVVLFSGLKVPNYVMCGSSMLRCTLYRRQTDICYECGALGHRANVCPTPTKKVCRGCAVNDPANDHQCQPTRALCRGPHLTADKSCQHRFQVPYLVRRQRRRRKAAKKRRQHQEGLTSRDWSVTPTSKMHSPSPAVKKSRSRSRGRSRSKRRAHSKGCSHSKGRSHSRLRFQEAPKTWADRSKPSPAQQPEQVTRAPLPEQKEDPRIAFLLQENASLKAQLQQMRVEFEALNNTVQALVRSLSVEPRRAKRKIGVEGEVAAASDLDVLGAIKYLQ</sequence>
<evidence type="ECO:0000256" key="3">
    <source>
        <dbReference type="SAM" id="MobiDB-lite"/>
    </source>
</evidence>
<feature type="compositionally biased region" description="Basic residues" evidence="3">
    <location>
        <begin position="108"/>
        <end position="122"/>
    </location>
</feature>
<protein>
    <recommendedName>
        <fullName evidence="4">CCHC-type domain-containing protein</fullName>
    </recommendedName>
</protein>
<dbReference type="InterPro" id="IPR001878">
    <property type="entry name" value="Znf_CCHC"/>
</dbReference>
<feature type="compositionally biased region" description="Basic and acidic residues" evidence="3">
    <location>
        <begin position="181"/>
        <end position="194"/>
    </location>
</feature>
<feature type="domain" description="CCHC-type" evidence="4">
    <location>
        <begin position="44"/>
        <end position="58"/>
    </location>
</feature>
<keyword evidence="1" id="KW-0862">Zinc</keyword>
<evidence type="ECO:0000256" key="2">
    <source>
        <dbReference type="SAM" id="Coils"/>
    </source>
</evidence>
<dbReference type="SUPFAM" id="SSF57756">
    <property type="entry name" value="Retrovirus zinc finger-like domains"/>
    <property type="match status" value="1"/>
</dbReference>
<evidence type="ECO:0000313" key="6">
    <source>
        <dbReference type="Proteomes" id="UP000821866"/>
    </source>
</evidence>
<dbReference type="Proteomes" id="UP000821866">
    <property type="component" value="Chromosome 10"/>
</dbReference>
<keyword evidence="2" id="KW-0175">Coiled coil</keyword>
<dbReference type="GO" id="GO:0003676">
    <property type="term" value="F:nucleic acid binding"/>
    <property type="evidence" value="ECO:0007669"/>
    <property type="project" value="InterPro"/>
</dbReference>
<feature type="region of interest" description="Disordered" evidence="3">
    <location>
        <begin position="108"/>
        <end position="213"/>
    </location>
</feature>
<keyword evidence="6" id="KW-1185">Reference proteome</keyword>